<feature type="coiled-coil region" evidence="1">
    <location>
        <begin position="174"/>
        <end position="201"/>
    </location>
</feature>
<comment type="caution">
    <text evidence="3">The sequence shown here is derived from an EMBL/GenBank/DDBJ whole genome shotgun (WGS) entry which is preliminary data.</text>
</comment>
<evidence type="ECO:0000256" key="2">
    <source>
        <dbReference type="SAM" id="MobiDB-lite"/>
    </source>
</evidence>
<organism evidence="3">
    <name type="scientific">Tanacetum cinerariifolium</name>
    <name type="common">Dalmatian daisy</name>
    <name type="synonym">Chrysanthemum cinerariifolium</name>
    <dbReference type="NCBI Taxonomy" id="118510"/>
    <lineage>
        <taxon>Eukaryota</taxon>
        <taxon>Viridiplantae</taxon>
        <taxon>Streptophyta</taxon>
        <taxon>Embryophyta</taxon>
        <taxon>Tracheophyta</taxon>
        <taxon>Spermatophyta</taxon>
        <taxon>Magnoliopsida</taxon>
        <taxon>eudicotyledons</taxon>
        <taxon>Gunneridae</taxon>
        <taxon>Pentapetalae</taxon>
        <taxon>asterids</taxon>
        <taxon>campanulids</taxon>
        <taxon>Asterales</taxon>
        <taxon>Asteraceae</taxon>
        <taxon>Asteroideae</taxon>
        <taxon>Anthemideae</taxon>
        <taxon>Anthemidinae</taxon>
        <taxon>Tanacetum</taxon>
    </lineage>
</organism>
<gene>
    <name evidence="3" type="ORF">Tci_434410</name>
</gene>
<dbReference type="EMBL" id="BKCJ010194579">
    <property type="protein sequence ID" value="GEY62436.1"/>
    <property type="molecule type" value="Genomic_DNA"/>
</dbReference>
<dbReference type="AlphaFoldDB" id="A0A699HPB8"/>
<keyword evidence="1" id="KW-0175">Coiled coil</keyword>
<feature type="compositionally biased region" description="Polar residues" evidence="2">
    <location>
        <begin position="18"/>
        <end position="29"/>
    </location>
</feature>
<proteinExistence type="predicted"/>
<sequence length="236" mass="26411">MFTEDDVEMSFLPKEPSNDFSTGSPSSSISKENLVMNVKPLWSANMDQLVENSTDSKGSLVLEQAMVVASGSMAKKIKDQKCRTSSTTKAPIKRKLATFSPLPRVTHQKSSYDTASTAKAKAESSSYLAIFDDDAEELLDLHDSCYARLVVFDNVVNRRAYKLLKVVDQVKGECEIIKEKEKAREEKCKKLEAKCEAAMADFDKNPTLIVLRQKIRSHLAKIKEHQGNLDKMLLES</sequence>
<evidence type="ECO:0000256" key="1">
    <source>
        <dbReference type="SAM" id="Coils"/>
    </source>
</evidence>
<name>A0A699HPB8_TANCI</name>
<reference evidence="3" key="1">
    <citation type="journal article" date="2019" name="Sci. Rep.">
        <title>Draft genome of Tanacetum cinerariifolium, the natural source of mosquito coil.</title>
        <authorList>
            <person name="Yamashiro T."/>
            <person name="Shiraishi A."/>
            <person name="Satake H."/>
            <person name="Nakayama K."/>
        </authorList>
    </citation>
    <scope>NUCLEOTIDE SEQUENCE</scope>
</reference>
<evidence type="ECO:0000313" key="3">
    <source>
        <dbReference type="EMBL" id="GEY62436.1"/>
    </source>
</evidence>
<protein>
    <submittedName>
        <fullName evidence="3">Uncharacterized protein</fullName>
    </submittedName>
</protein>
<accession>A0A699HPB8</accession>
<feature type="region of interest" description="Disordered" evidence="2">
    <location>
        <begin position="1"/>
        <end position="29"/>
    </location>
</feature>